<evidence type="ECO:0000259" key="4">
    <source>
        <dbReference type="PROSITE" id="PS51720"/>
    </source>
</evidence>
<evidence type="ECO:0000256" key="1">
    <source>
        <dbReference type="ARBA" id="ARBA00008535"/>
    </source>
</evidence>
<dbReference type="InterPro" id="IPR006703">
    <property type="entry name" value="G_AIG1"/>
</dbReference>
<name>A0A8C5FJ87_GADMO</name>
<dbReference type="InterPro" id="IPR027417">
    <property type="entry name" value="P-loop_NTPase"/>
</dbReference>
<dbReference type="Gene3D" id="3.40.50.300">
    <property type="entry name" value="P-loop containing nucleotide triphosphate hydrolases"/>
    <property type="match status" value="1"/>
</dbReference>
<organism evidence="5 6">
    <name type="scientific">Gadus morhua</name>
    <name type="common">Atlantic cod</name>
    <dbReference type="NCBI Taxonomy" id="8049"/>
    <lineage>
        <taxon>Eukaryota</taxon>
        <taxon>Metazoa</taxon>
        <taxon>Chordata</taxon>
        <taxon>Craniata</taxon>
        <taxon>Vertebrata</taxon>
        <taxon>Euteleostomi</taxon>
        <taxon>Actinopterygii</taxon>
        <taxon>Neopterygii</taxon>
        <taxon>Teleostei</taxon>
        <taxon>Neoteleostei</taxon>
        <taxon>Acanthomorphata</taxon>
        <taxon>Zeiogadaria</taxon>
        <taxon>Gadariae</taxon>
        <taxon>Gadiformes</taxon>
        <taxon>Gadoidei</taxon>
        <taxon>Gadidae</taxon>
        <taxon>Gadus</taxon>
    </lineage>
</organism>
<evidence type="ECO:0000256" key="3">
    <source>
        <dbReference type="ARBA" id="ARBA00023134"/>
    </source>
</evidence>
<reference evidence="5" key="2">
    <citation type="submission" date="2025-09" db="UniProtKB">
        <authorList>
            <consortium name="Ensembl"/>
        </authorList>
    </citation>
    <scope>IDENTIFICATION</scope>
</reference>
<evidence type="ECO:0000313" key="5">
    <source>
        <dbReference type="Ensembl" id="ENSGMOP00000040917.1"/>
    </source>
</evidence>
<dbReference type="Pfam" id="PF04548">
    <property type="entry name" value="AIG1"/>
    <property type="match status" value="1"/>
</dbReference>
<dbReference type="GeneTree" id="ENSGT00940000162556"/>
<dbReference type="PROSITE" id="PS51720">
    <property type="entry name" value="G_AIG1"/>
    <property type="match status" value="1"/>
</dbReference>
<reference evidence="5" key="1">
    <citation type="submission" date="2025-08" db="UniProtKB">
        <authorList>
            <consortium name="Ensembl"/>
        </authorList>
    </citation>
    <scope>IDENTIFICATION</scope>
</reference>
<protein>
    <recommendedName>
        <fullName evidence="4">AIG1-type G domain-containing protein</fullName>
    </recommendedName>
</protein>
<dbReference type="PANTHER" id="PTHR10903">
    <property type="entry name" value="GTPASE, IMAP FAMILY MEMBER-RELATED"/>
    <property type="match status" value="1"/>
</dbReference>
<sequence length="255" mass="28421">MQCHLFSEWERPQQNISLPECNHILVKLCIVLLGFRGAGKTSCGNSLLGEALFSLGRTACCAWRRAGVAGSPLTVVDTPGWWKGATVDDTAELIKQELVCSPSRGPSPGPPYHHAFLLVVPSDVPFLEEHRVSVREHMGLLGLDVWSHTIVVFTRADRRFGVLEEYIKQGGAALQWVLRKCDHRYGVLDNKETAFGGSQVTELLGMIEEMLAGEEESGIRYEVDRGLVEEVEGLRRARQQGARLRLRKVIYSPWA</sequence>
<evidence type="ECO:0000313" key="6">
    <source>
        <dbReference type="Proteomes" id="UP000694546"/>
    </source>
</evidence>
<dbReference type="GO" id="GO:0005525">
    <property type="term" value="F:GTP binding"/>
    <property type="evidence" value="ECO:0007669"/>
    <property type="project" value="UniProtKB-KW"/>
</dbReference>
<dbReference type="PANTHER" id="PTHR10903:SF107">
    <property type="entry name" value="GTPASE IMAP FAMILY MEMBER 4-LIKE-RELATED"/>
    <property type="match status" value="1"/>
</dbReference>
<proteinExistence type="inferred from homology"/>
<feature type="domain" description="AIG1-type G" evidence="4">
    <location>
        <begin position="25"/>
        <end position="230"/>
    </location>
</feature>
<keyword evidence="3" id="KW-0342">GTP-binding</keyword>
<dbReference type="SUPFAM" id="SSF52540">
    <property type="entry name" value="P-loop containing nucleoside triphosphate hydrolases"/>
    <property type="match status" value="1"/>
</dbReference>
<dbReference type="Proteomes" id="UP000694546">
    <property type="component" value="Chromosome 2"/>
</dbReference>
<accession>A0A8C5FJ87</accession>
<comment type="similarity">
    <text evidence="1">Belongs to the TRAFAC class TrmE-Era-EngA-EngB-Septin-like GTPase superfamily. AIG1/Toc34/Toc159-like paraseptin GTPase family. IAN subfamily.</text>
</comment>
<keyword evidence="6" id="KW-1185">Reference proteome</keyword>
<dbReference type="Ensembl" id="ENSGMOT00000077241.1">
    <property type="protein sequence ID" value="ENSGMOP00000040917.1"/>
    <property type="gene ID" value="ENSGMOG00000029804.1"/>
</dbReference>
<dbReference type="AlphaFoldDB" id="A0A8C5FJ87"/>
<evidence type="ECO:0000256" key="2">
    <source>
        <dbReference type="ARBA" id="ARBA00022741"/>
    </source>
</evidence>
<dbReference type="InterPro" id="IPR045058">
    <property type="entry name" value="GIMA/IAN/Toc"/>
</dbReference>
<keyword evidence="2" id="KW-0547">Nucleotide-binding</keyword>